<dbReference type="GO" id="GO:0008168">
    <property type="term" value="F:methyltransferase activity"/>
    <property type="evidence" value="ECO:0007669"/>
    <property type="project" value="UniProtKB-KW"/>
</dbReference>
<protein>
    <recommendedName>
        <fullName evidence="4">S-adenosyl-L-methionine-dependent methyltransferase</fullName>
        <ecNumber evidence="4">2.1.1.-</ecNumber>
    </recommendedName>
</protein>
<evidence type="ECO:0000313" key="6">
    <source>
        <dbReference type="Proteomes" id="UP001332192"/>
    </source>
</evidence>
<sequence length="228" mass="25566">MSGQNVGNTALGAATCRLIEQYQPKHFRLFVDPVVGDLVGGLIRTLMRSAWMRRVAVRRMEGMLPGLYGAQVCRTRYIDDVVQSGTGHGIDQLVLLGAGLDTRPYRLPGVGGVTVFELDLPALQVRKQARLRNCLRSLPDNVRFVPVDFDVDDLGTILAKAGFDRSRPAVFVWEGVTQYITEARAQDADLRGRLRHRLYPRVHLCPTKRRRAPVTRSWSRCADGLLDR</sequence>
<dbReference type="Gene3D" id="3.40.50.150">
    <property type="entry name" value="Vaccinia Virus protein VP39"/>
    <property type="match status" value="1"/>
</dbReference>
<dbReference type="PANTHER" id="PTHR43619">
    <property type="entry name" value="S-ADENOSYL-L-METHIONINE-DEPENDENT METHYLTRANSFERASE YKTD-RELATED"/>
    <property type="match status" value="1"/>
</dbReference>
<dbReference type="GO" id="GO:0032259">
    <property type="term" value="P:methylation"/>
    <property type="evidence" value="ECO:0007669"/>
    <property type="project" value="UniProtKB-KW"/>
</dbReference>
<dbReference type="InterPro" id="IPR029063">
    <property type="entry name" value="SAM-dependent_MTases_sf"/>
</dbReference>
<keyword evidence="4" id="KW-0949">S-adenosyl-L-methionine</keyword>
<evidence type="ECO:0000256" key="2">
    <source>
        <dbReference type="ARBA" id="ARBA00022603"/>
    </source>
</evidence>
<dbReference type="InterPro" id="IPR011610">
    <property type="entry name" value="SAM_mthyl_Trfase_ML2640-like"/>
</dbReference>
<keyword evidence="6" id="KW-1185">Reference proteome</keyword>
<proteinExistence type="inferred from homology"/>
<accession>A0ABZ1BTD1</accession>
<dbReference type="Proteomes" id="UP001332192">
    <property type="component" value="Chromosome"/>
</dbReference>
<dbReference type="RefSeq" id="WP_324715348.1">
    <property type="nucleotide sequence ID" value="NZ_CP141615.1"/>
</dbReference>
<evidence type="ECO:0000256" key="4">
    <source>
        <dbReference type="RuleBase" id="RU362030"/>
    </source>
</evidence>
<comment type="similarity">
    <text evidence="1 4">Belongs to the UPF0677 family.</text>
</comment>
<reference evidence="5 6" key="1">
    <citation type="journal article" date="2024" name="Front. Microbiol.">
        <title>Novel thermophilic genera Geochorda gen. nov. and Carboxydochorda gen. nov. from the deep terrestrial subsurface reveal the ecophysiological diversity in the class Limnochordia.</title>
        <authorList>
            <person name="Karnachuk O.V."/>
            <person name="Lukina A.P."/>
            <person name="Avakyan M.R."/>
            <person name="Kadnikov V.V."/>
            <person name="Begmatov S."/>
            <person name="Beletsky A.V."/>
            <person name="Vlasova K.G."/>
            <person name="Novikov A.A."/>
            <person name="Shcherbakova V.A."/>
            <person name="Mardanov A.V."/>
            <person name="Ravin N.V."/>
        </authorList>
    </citation>
    <scope>NUCLEOTIDE SEQUENCE [LARGE SCALE GENOMIC DNA]</scope>
    <source>
        <strain evidence="5 6">L945</strain>
    </source>
</reference>
<keyword evidence="3 5" id="KW-0808">Transferase</keyword>
<dbReference type="EC" id="2.1.1.-" evidence="4"/>
<dbReference type="NCBIfam" id="TIGR00027">
    <property type="entry name" value="mthyl_TIGR00027"/>
    <property type="match status" value="1"/>
</dbReference>
<gene>
    <name evidence="5" type="ORF">U7230_08120</name>
</gene>
<dbReference type="EMBL" id="CP141615">
    <property type="protein sequence ID" value="WRP16075.1"/>
    <property type="molecule type" value="Genomic_DNA"/>
</dbReference>
<comment type="function">
    <text evidence="4">Exhibits S-adenosyl-L-methionine-dependent methyltransferase activity.</text>
</comment>
<dbReference type="PANTHER" id="PTHR43619:SF2">
    <property type="entry name" value="S-ADENOSYL-L-METHIONINE-DEPENDENT METHYLTRANSFERASES SUPERFAMILY PROTEIN"/>
    <property type="match status" value="1"/>
</dbReference>
<keyword evidence="2 4" id="KW-0489">Methyltransferase</keyword>
<evidence type="ECO:0000313" key="5">
    <source>
        <dbReference type="EMBL" id="WRP16075.1"/>
    </source>
</evidence>
<dbReference type="Pfam" id="PF04072">
    <property type="entry name" value="LCM"/>
    <property type="match status" value="1"/>
</dbReference>
<dbReference type="SUPFAM" id="SSF53335">
    <property type="entry name" value="S-adenosyl-L-methionine-dependent methyltransferases"/>
    <property type="match status" value="1"/>
</dbReference>
<organism evidence="5 6">
    <name type="scientific">Carboxydichorda subterranea</name>
    <dbReference type="NCBI Taxonomy" id="3109565"/>
    <lineage>
        <taxon>Bacteria</taxon>
        <taxon>Bacillati</taxon>
        <taxon>Bacillota</taxon>
        <taxon>Limnochordia</taxon>
        <taxon>Limnochordales</taxon>
        <taxon>Geochordaceae</taxon>
        <taxon>Carboxydichorda</taxon>
    </lineage>
</organism>
<name>A0ABZ1BTD1_9FIRM</name>
<evidence type="ECO:0000256" key="3">
    <source>
        <dbReference type="ARBA" id="ARBA00022679"/>
    </source>
</evidence>
<evidence type="ECO:0000256" key="1">
    <source>
        <dbReference type="ARBA" id="ARBA00008138"/>
    </source>
</evidence>
<dbReference type="InterPro" id="IPR007213">
    <property type="entry name" value="Ppm1/Ppm2/Tcmp"/>
</dbReference>